<keyword evidence="1" id="KW-0479">Metal-binding</keyword>
<dbReference type="InterPro" id="IPR000222">
    <property type="entry name" value="PP2C_BS"/>
</dbReference>
<feature type="domain" description="PPM-type phosphatase" evidence="5">
    <location>
        <begin position="90"/>
        <end position="489"/>
    </location>
</feature>
<gene>
    <name evidence="6" type="ORF">BEMITA_LOCUS4356</name>
</gene>
<evidence type="ECO:0000259" key="5">
    <source>
        <dbReference type="PROSITE" id="PS51746"/>
    </source>
</evidence>
<dbReference type="PROSITE" id="PS01032">
    <property type="entry name" value="PPM_1"/>
    <property type="match status" value="1"/>
</dbReference>
<dbReference type="CDD" id="cd00143">
    <property type="entry name" value="PP2Cc"/>
    <property type="match status" value="1"/>
</dbReference>
<evidence type="ECO:0000256" key="1">
    <source>
        <dbReference type="ARBA" id="ARBA00022723"/>
    </source>
</evidence>
<dbReference type="KEGG" id="btab:109044109"/>
<dbReference type="GO" id="GO:0004741">
    <property type="term" value="F:[pyruvate dehydrogenase (acetyl-transferring)]-phosphatase activity"/>
    <property type="evidence" value="ECO:0007669"/>
    <property type="project" value="TreeGrafter"/>
</dbReference>
<proteinExistence type="inferred from homology"/>
<dbReference type="SUPFAM" id="SSF81606">
    <property type="entry name" value="PP2C-like"/>
    <property type="match status" value="1"/>
</dbReference>
<dbReference type="GO" id="GO:0046872">
    <property type="term" value="F:metal ion binding"/>
    <property type="evidence" value="ECO:0007669"/>
    <property type="project" value="UniProtKB-KW"/>
</dbReference>
<dbReference type="GO" id="GO:0005739">
    <property type="term" value="C:mitochondrion"/>
    <property type="evidence" value="ECO:0007669"/>
    <property type="project" value="TreeGrafter"/>
</dbReference>
<dbReference type="EMBL" id="OU963863">
    <property type="protein sequence ID" value="CAH0385098.1"/>
    <property type="molecule type" value="Genomic_DNA"/>
</dbReference>
<dbReference type="InterPro" id="IPR001932">
    <property type="entry name" value="PPM-type_phosphatase-like_dom"/>
</dbReference>
<comment type="similarity">
    <text evidence="4">Belongs to the PP2C family.</text>
</comment>
<organism evidence="6 7">
    <name type="scientific">Bemisia tabaci</name>
    <name type="common">Sweetpotato whitefly</name>
    <name type="synonym">Aleurodes tabaci</name>
    <dbReference type="NCBI Taxonomy" id="7038"/>
    <lineage>
        <taxon>Eukaryota</taxon>
        <taxon>Metazoa</taxon>
        <taxon>Ecdysozoa</taxon>
        <taxon>Arthropoda</taxon>
        <taxon>Hexapoda</taxon>
        <taxon>Insecta</taxon>
        <taxon>Pterygota</taxon>
        <taxon>Neoptera</taxon>
        <taxon>Paraneoptera</taxon>
        <taxon>Hemiptera</taxon>
        <taxon>Sternorrhyncha</taxon>
        <taxon>Aleyrodoidea</taxon>
        <taxon>Aleyrodidae</taxon>
        <taxon>Aleyrodinae</taxon>
        <taxon>Bemisia</taxon>
    </lineage>
</organism>
<dbReference type="InterPro" id="IPR015655">
    <property type="entry name" value="PP2C"/>
</dbReference>
<accession>A0A9P0F1M1</accession>
<reference evidence="6" key="1">
    <citation type="submission" date="2021-12" db="EMBL/GenBank/DDBJ databases">
        <authorList>
            <person name="King R."/>
        </authorList>
    </citation>
    <scope>NUCLEOTIDE SEQUENCE</scope>
</reference>
<dbReference type="PANTHER" id="PTHR13832">
    <property type="entry name" value="PROTEIN PHOSPHATASE 2C"/>
    <property type="match status" value="1"/>
</dbReference>
<dbReference type="PROSITE" id="PS51746">
    <property type="entry name" value="PPM_2"/>
    <property type="match status" value="1"/>
</dbReference>
<dbReference type="InterPro" id="IPR036457">
    <property type="entry name" value="PPM-type-like_dom_sf"/>
</dbReference>
<dbReference type="PANTHER" id="PTHR13832:SF792">
    <property type="entry name" value="GM14286P"/>
    <property type="match status" value="1"/>
</dbReference>
<evidence type="ECO:0000313" key="6">
    <source>
        <dbReference type="EMBL" id="CAH0385098.1"/>
    </source>
</evidence>
<keyword evidence="3 4" id="KW-0904">Protein phosphatase</keyword>
<keyword evidence="2 4" id="KW-0378">Hydrolase</keyword>
<dbReference type="Pfam" id="PF00481">
    <property type="entry name" value="PP2C"/>
    <property type="match status" value="1"/>
</dbReference>
<keyword evidence="7" id="KW-1185">Reference proteome</keyword>
<dbReference type="Gene3D" id="3.60.40.10">
    <property type="entry name" value="PPM-type phosphatase domain"/>
    <property type="match status" value="1"/>
</dbReference>
<evidence type="ECO:0000256" key="3">
    <source>
        <dbReference type="ARBA" id="ARBA00022912"/>
    </source>
</evidence>
<evidence type="ECO:0000256" key="2">
    <source>
        <dbReference type="ARBA" id="ARBA00022801"/>
    </source>
</evidence>
<evidence type="ECO:0000256" key="4">
    <source>
        <dbReference type="RuleBase" id="RU003465"/>
    </source>
</evidence>
<sequence>MAVGSSAKFLVLSKCVDSPGFRALFCKHIFSCGYHHSSKSLNQQASLPNVVKRSYTSDPVVSHSRLTPQEVTDILREKEFSLDLETEGSVLGYDSNQLASNNPIEDFRAEAKCVLTTGMLFGVFDGHGGALCAQVLSKRLFEYISASLLPPDLLLKYLRSPGENQLLKTFNDSIDFVQDLKLLYAQHFKEYLDELSVSQNRDFQMKDALEKAFLSLDADLSREAQLMDDENVNMKTLSVGLSGAVSCVAHIDGPHLHVASVGDCQAILGVRNDDNIWTAKKLSIDHNSDNAQEVQRVLSEHPQTEHNSVIRRERLLGQLAPLRAFGDFRYKWDKKVLEDLVVPILGDQAVPHGYFTPPYLTARPDITHHVLTPRDKFLVIATDGLWDEISPLQVVRLVGEHMSGKVILNPLQLPRKSMTLNEINDLLLQRQEGLKMKPIDSNAATHLIRNALGGSEYGIEHSKIAHILSLPQEVVRLFRDDITVTVVYFNTDYLRHTHH</sequence>
<evidence type="ECO:0000313" key="7">
    <source>
        <dbReference type="Proteomes" id="UP001152759"/>
    </source>
</evidence>
<dbReference type="Proteomes" id="UP001152759">
    <property type="component" value="Chromosome 2"/>
</dbReference>
<protein>
    <recommendedName>
        <fullName evidence="5">PPM-type phosphatase domain-containing protein</fullName>
    </recommendedName>
</protein>
<dbReference type="SMART" id="SM00332">
    <property type="entry name" value="PP2Cc"/>
    <property type="match status" value="1"/>
</dbReference>
<name>A0A9P0F1M1_BEMTA</name>
<dbReference type="AlphaFoldDB" id="A0A9P0F1M1"/>